<dbReference type="AlphaFoldDB" id="M9M1J8"/>
<dbReference type="Proteomes" id="UP000029453">
    <property type="component" value="Unassembled WGS sequence"/>
</dbReference>
<evidence type="ECO:0000313" key="1">
    <source>
        <dbReference type="EMBL" id="GAC42779.1"/>
    </source>
</evidence>
<gene>
    <name evidence="1" type="ORF">PPOP_2139</name>
</gene>
<dbReference type="EMBL" id="BALG01000133">
    <property type="protein sequence ID" value="GAC42779.1"/>
    <property type="molecule type" value="Genomic_DNA"/>
</dbReference>
<evidence type="ECO:0000313" key="2">
    <source>
        <dbReference type="Proteomes" id="UP000029453"/>
    </source>
</evidence>
<protein>
    <submittedName>
        <fullName evidence="1">Permease component</fullName>
    </submittedName>
</protein>
<reference evidence="1 2" key="1">
    <citation type="submission" date="2012-10" db="EMBL/GenBank/DDBJ databases">
        <title>Draft Genome Sequence of Paenibacillus popilliae ATCC 14706T.</title>
        <authorList>
            <person name="Iiyama K."/>
            <person name="Mori K."/>
            <person name="Mon H."/>
            <person name="Chieda Y."/>
            <person name="Lee J.M."/>
            <person name="Kusakabe T."/>
            <person name="Tashiro K."/>
            <person name="Asano S."/>
            <person name="Yasunaga-Aoki C."/>
            <person name="Shimizu S."/>
        </authorList>
    </citation>
    <scope>NUCLEOTIDE SEQUENCE [LARGE SCALE GENOMIC DNA]</scope>
    <source>
        <strain evidence="1 2">ATCC 14706</strain>
    </source>
</reference>
<accession>M9M1J8</accession>
<dbReference type="RefSeq" id="WP_006286268.1">
    <property type="nucleotide sequence ID" value="NZ_BALG01000133.1"/>
</dbReference>
<comment type="caution">
    <text evidence="1">The sequence shown here is derived from an EMBL/GenBank/DDBJ whole genome shotgun (WGS) entry which is preliminary data.</text>
</comment>
<proteinExistence type="predicted"/>
<name>M9M1J8_PAEPP</name>
<keyword evidence="2" id="KW-1185">Reference proteome</keyword>
<organism evidence="1 2">
    <name type="scientific">Paenibacillus popilliae ATCC 14706</name>
    <dbReference type="NCBI Taxonomy" id="1212764"/>
    <lineage>
        <taxon>Bacteria</taxon>
        <taxon>Bacillati</taxon>
        <taxon>Bacillota</taxon>
        <taxon>Bacilli</taxon>
        <taxon>Bacillales</taxon>
        <taxon>Paenibacillaceae</taxon>
        <taxon>Paenibacillus</taxon>
    </lineage>
</organism>
<sequence>MGDTFAEPVGYLRKKGYLRIESNHAAFKKLTKDSPVSPDTPLEITFEGKIVLESEHKLSKAKRNEWIRYIITTTIATAAFIKSFFF</sequence>